<name>A0A9W6FSI8_9BACT</name>
<reference evidence="1" key="1">
    <citation type="submission" date="2022-12" db="EMBL/GenBank/DDBJ databases">
        <title>Reference genome sequencing for broad-spectrum identification of bacterial and archaeal isolates by mass spectrometry.</title>
        <authorList>
            <person name="Sekiguchi Y."/>
            <person name="Tourlousse D.M."/>
        </authorList>
    </citation>
    <scope>NUCLEOTIDE SEQUENCE</scope>
    <source>
        <strain evidence="1">ASRB1</strain>
    </source>
</reference>
<sequence length="124" mass="13616">MFAKFGILSRTLPIDMAPAVLVPTPERLIQRGRIEKLFFADTADPGWNDRHSQRDFIAAEQTTQDFEWLASCADVISPEKYLGHLIPAPLLDGCSQMISPTMGRVLPKGGKMAGTVIFGQTKAV</sequence>
<evidence type="ECO:0000313" key="2">
    <source>
        <dbReference type="Proteomes" id="UP001144372"/>
    </source>
</evidence>
<comment type="caution">
    <text evidence="1">The sequence shown here is derived from an EMBL/GenBank/DDBJ whole genome shotgun (WGS) entry which is preliminary data.</text>
</comment>
<dbReference type="EMBL" id="BSDR01000001">
    <property type="protein sequence ID" value="GLI34098.1"/>
    <property type="molecule type" value="Genomic_DNA"/>
</dbReference>
<dbReference type="Proteomes" id="UP001144372">
    <property type="component" value="Unassembled WGS sequence"/>
</dbReference>
<accession>A0A9W6FSI8</accession>
<organism evidence="1 2">
    <name type="scientific">Desulforhabdus amnigena</name>
    <dbReference type="NCBI Taxonomy" id="40218"/>
    <lineage>
        <taxon>Bacteria</taxon>
        <taxon>Pseudomonadati</taxon>
        <taxon>Thermodesulfobacteriota</taxon>
        <taxon>Syntrophobacteria</taxon>
        <taxon>Syntrophobacterales</taxon>
        <taxon>Syntrophobacteraceae</taxon>
        <taxon>Desulforhabdus</taxon>
    </lineage>
</organism>
<proteinExistence type="predicted"/>
<keyword evidence="2" id="KW-1185">Reference proteome</keyword>
<evidence type="ECO:0000313" key="1">
    <source>
        <dbReference type="EMBL" id="GLI34098.1"/>
    </source>
</evidence>
<dbReference type="AlphaFoldDB" id="A0A9W6FSI8"/>
<gene>
    <name evidence="1" type="ORF">DAMNIGENAA_15310</name>
</gene>
<protein>
    <submittedName>
        <fullName evidence="1">Uncharacterized protein</fullName>
    </submittedName>
</protein>